<dbReference type="PROSITE" id="PS01095">
    <property type="entry name" value="GH18_1"/>
    <property type="match status" value="1"/>
</dbReference>
<keyword evidence="4 10" id="KW-0378">Hydrolase</keyword>
<dbReference type="InterPro" id="IPR017853">
    <property type="entry name" value="GH"/>
</dbReference>
<evidence type="ECO:0000256" key="10">
    <source>
        <dbReference type="RuleBase" id="RU000489"/>
    </source>
</evidence>
<dbReference type="GO" id="GO:0008843">
    <property type="term" value="F:endochitinase activity"/>
    <property type="evidence" value="ECO:0007669"/>
    <property type="project" value="UniProtKB-EC"/>
</dbReference>
<evidence type="ECO:0000313" key="13">
    <source>
        <dbReference type="Proteomes" id="UP001056384"/>
    </source>
</evidence>
<comment type="similarity">
    <text evidence="2">Belongs to the glycosyl hydrolase 18 family. Chitinase class V subfamily.</text>
</comment>
<evidence type="ECO:0000256" key="8">
    <source>
        <dbReference type="ARBA" id="ARBA00023295"/>
    </source>
</evidence>
<dbReference type="CDD" id="cd06548">
    <property type="entry name" value="GH18_chitinase"/>
    <property type="match status" value="1"/>
</dbReference>
<evidence type="ECO:0000256" key="4">
    <source>
        <dbReference type="ARBA" id="ARBA00022801"/>
    </source>
</evidence>
<gene>
    <name evidence="12" type="ORF">Slin15195_G122110</name>
</gene>
<name>A0A9Q9EQK3_9PEZI</name>
<evidence type="ECO:0000256" key="9">
    <source>
        <dbReference type="ARBA" id="ARBA00023326"/>
    </source>
</evidence>
<dbReference type="SMART" id="SM00636">
    <property type="entry name" value="Glyco_18"/>
    <property type="match status" value="1"/>
</dbReference>
<dbReference type="FunFam" id="3.10.50.10:FF:000005">
    <property type="entry name" value="Endochitinase B1"/>
    <property type="match status" value="1"/>
</dbReference>
<dbReference type="InterPro" id="IPR011583">
    <property type="entry name" value="Chitinase_II/V-like_cat"/>
</dbReference>
<dbReference type="GO" id="GO:0008061">
    <property type="term" value="F:chitin binding"/>
    <property type="evidence" value="ECO:0007669"/>
    <property type="project" value="InterPro"/>
</dbReference>
<dbReference type="GO" id="GO:0005576">
    <property type="term" value="C:extracellular region"/>
    <property type="evidence" value="ECO:0007669"/>
    <property type="project" value="TreeGrafter"/>
</dbReference>
<evidence type="ECO:0000256" key="1">
    <source>
        <dbReference type="ARBA" id="ARBA00000822"/>
    </source>
</evidence>
<dbReference type="FunFam" id="3.20.20.80:FF:000095">
    <property type="entry name" value="Endochitinase B1"/>
    <property type="match status" value="1"/>
</dbReference>
<dbReference type="Proteomes" id="UP001056384">
    <property type="component" value="Chromosome 12"/>
</dbReference>
<dbReference type="InterPro" id="IPR001223">
    <property type="entry name" value="Glyco_hydro18_cat"/>
</dbReference>
<accession>A0A9Q9EQK3</accession>
<protein>
    <recommendedName>
        <fullName evidence="3">chitinase</fullName>
        <ecNumber evidence="3">3.2.1.14</ecNumber>
    </recommendedName>
</protein>
<proteinExistence type="inferred from homology"/>
<dbReference type="GO" id="GO:0006032">
    <property type="term" value="P:chitin catabolic process"/>
    <property type="evidence" value="ECO:0007669"/>
    <property type="project" value="UniProtKB-KW"/>
</dbReference>
<keyword evidence="6" id="KW-0325">Glycoprotein</keyword>
<evidence type="ECO:0000313" key="12">
    <source>
        <dbReference type="EMBL" id="USW58892.1"/>
    </source>
</evidence>
<dbReference type="EMBL" id="CP099429">
    <property type="protein sequence ID" value="USW58892.1"/>
    <property type="molecule type" value="Genomic_DNA"/>
</dbReference>
<keyword evidence="5" id="KW-0146">Chitin degradation</keyword>
<dbReference type="EC" id="3.2.1.14" evidence="3"/>
<evidence type="ECO:0000256" key="2">
    <source>
        <dbReference type="ARBA" id="ARBA00008682"/>
    </source>
</evidence>
<keyword evidence="13" id="KW-1185">Reference proteome</keyword>
<evidence type="ECO:0000256" key="6">
    <source>
        <dbReference type="ARBA" id="ARBA00023180"/>
    </source>
</evidence>
<dbReference type="Gene3D" id="3.20.20.80">
    <property type="entry name" value="Glycosidases"/>
    <property type="match status" value="1"/>
</dbReference>
<dbReference type="SUPFAM" id="SSF54556">
    <property type="entry name" value="Chitinase insertion domain"/>
    <property type="match status" value="1"/>
</dbReference>
<dbReference type="InterPro" id="IPR050314">
    <property type="entry name" value="Glycosyl_Hydrlase_18"/>
</dbReference>
<evidence type="ECO:0000256" key="3">
    <source>
        <dbReference type="ARBA" id="ARBA00012729"/>
    </source>
</evidence>
<feature type="domain" description="GH18" evidence="11">
    <location>
        <begin position="7"/>
        <end position="373"/>
    </location>
</feature>
<dbReference type="AlphaFoldDB" id="A0A9Q9EQK3"/>
<comment type="catalytic activity">
    <reaction evidence="1">
        <text>Random endo-hydrolysis of N-acetyl-beta-D-glucosaminide (1-&gt;4)-beta-linkages in chitin and chitodextrins.</text>
        <dbReference type="EC" id="3.2.1.14"/>
    </reaction>
</comment>
<dbReference type="Gene3D" id="3.10.50.10">
    <property type="match status" value="1"/>
</dbReference>
<evidence type="ECO:0000259" key="11">
    <source>
        <dbReference type="PROSITE" id="PS51910"/>
    </source>
</evidence>
<evidence type="ECO:0000256" key="5">
    <source>
        <dbReference type="ARBA" id="ARBA00023024"/>
    </source>
</evidence>
<sequence>MSQHQGYRSVAYFVNWAIYGRNHQPQDIPAEKLTHVLYAFANIRPETGEVYLTDSWADTDKHYPSDSWNDTGNNVYGCIKQLYLLKKRNRNLKILLSIGGWTYSSNFAQPASTDTGRRTFAQSAVRLLKDLGLDGLDVDWEYPKNDAEAGDFVKLLQATREELERYSASLPARPHLLLTIASPAGESNSRWLKLREMDQYLDFWNMMAYDFAGSWDPTAGHQANIFPSQQRPQSTPFSIDNAIRWYTNAGVPCSKIVLGMPLYGRAFQNTDGPGAPFNGVGEGSWENGVWDYKALPRPGAQVQHDPQAIASWCYDPATRTMVSYDTPAVAAQKVEYIKRTGLGGGMWWETSGDFPASQNESLITVVVQGLGGYEGKHMEHAPNTLEYPESRYDNLKAGMPGE</sequence>
<evidence type="ECO:0000256" key="7">
    <source>
        <dbReference type="ARBA" id="ARBA00023277"/>
    </source>
</evidence>
<dbReference type="OrthoDB" id="76388at2759"/>
<keyword evidence="8 10" id="KW-0326">Glycosidase</keyword>
<dbReference type="InterPro" id="IPR001579">
    <property type="entry name" value="Glyco_hydro_18_chit_AS"/>
</dbReference>
<keyword evidence="7" id="KW-0119">Carbohydrate metabolism</keyword>
<organism evidence="12 13">
    <name type="scientific">Septoria linicola</name>
    <dbReference type="NCBI Taxonomy" id="215465"/>
    <lineage>
        <taxon>Eukaryota</taxon>
        <taxon>Fungi</taxon>
        <taxon>Dikarya</taxon>
        <taxon>Ascomycota</taxon>
        <taxon>Pezizomycotina</taxon>
        <taxon>Dothideomycetes</taxon>
        <taxon>Dothideomycetidae</taxon>
        <taxon>Mycosphaerellales</taxon>
        <taxon>Mycosphaerellaceae</taxon>
        <taxon>Septoria</taxon>
    </lineage>
</organism>
<dbReference type="PANTHER" id="PTHR11177:SF317">
    <property type="entry name" value="CHITINASE 12-RELATED"/>
    <property type="match status" value="1"/>
</dbReference>
<reference evidence="12" key="1">
    <citation type="submission" date="2022-06" db="EMBL/GenBank/DDBJ databases">
        <title>Complete genome sequences of two strains of the flax pathogen Septoria linicola.</title>
        <authorList>
            <person name="Lapalu N."/>
            <person name="Simon A."/>
            <person name="Demenou B."/>
            <person name="Paumier D."/>
            <person name="Guillot M.-P."/>
            <person name="Gout L."/>
            <person name="Valade R."/>
        </authorList>
    </citation>
    <scope>NUCLEOTIDE SEQUENCE</scope>
    <source>
        <strain evidence="12">SE15195</strain>
    </source>
</reference>
<dbReference type="Pfam" id="PF00704">
    <property type="entry name" value="Glyco_hydro_18"/>
    <property type="match status" value="1"/>
</dbReference>
<dbReference type="PROSITE" id="PS51910">
    <property type="entry name" value="GH18_2"/>
    <property type="match status" value="1"/>
</dbReference>
<dbReference type="PANTHER" id="PTHR11177">
    <property type="entry name" value="CHITINASE"/>
    <property type="match status" value="1"/>
</dbReference>
<dbReference type="SUPFAM" id="SSF51445">
    <property type="entry name" value="(Trans)glycosidases"/>
    <property type="match status" value="1"/>
</dbReference>
<dbReference type="GO" id="GO:0000272">
    <property type="term" value="P:polysaccharide catabolic process"/>
    <property type="evidence" value="ECO:0007669"/>
    <property type="project" value="UniProtKB-KW"/>
</dbReference>
<dbReference type="InterPro" id="IPR029070">
    <property type="entry name" value="Chitinase_insertion_sf"/>
</dbReference>
<keyword evidence="9" id="KW-0624">Polysaccharide degradation</keyword>